<dbReference type="PANTHER" id="PTHR43861:SF1">
    <property type="entry name" value="TRANS-ACONITATE 2-METHYLTRANSFERASE"/>
    <property type="match status" value="1"/>
</dbReference>
<dbReference type="Pfam" id="PF13649">
    <property type="entry name" value="Methyltransf_25"/>
    <property type="match status" value="1"/>
</dbReference>
<evidence type="ECO:0000256" key="2">
    <source>
        <dbReference type="ARBA" id="ARBA00022679"/>
    </source>
</evidence>
<protein>
    <submittedName>
        <fullName evidence="4">Trans-aconitate 2-methyltransferase</fullName>
    </submittedName>
</protein>
<dbReference type="EMBL" id="CP017147">
    <property type="protein sequence ID" value="AOO84514.1"/>
    <property type="molecule type" value="Genomic_DNA"/>
</dbReference>
<gene>
    <name evidence="4" type="ORF">BHK69_15775</name>
</gene>
<accession>A0A1D7UB31</accession>
<dbReference type="InterPro" id="IPR023149">
    <property type="entry name" value="Trans_acon_MeTrfase_C"/>
</dbReference>
<evidence type="ECO:0000313" key="4">
    <source>
        <dbReference type="EMBL" id="AOO84514.1"/>
    </source>
</evidence>
<dbReference type="CDD" id="cd02440">
    <property type="entry name" value="AdoMet_MTases"/>
    <property type="match status" value="1"/>
</dbReference>
<evidence type="ECO:0000259" key="3">
    <source>
        <dbReference type="Pfam" id="PF13649"/>
    </source>
</evidence>
<dbReference type="NCBIfam" id="NF002463">
    <property type="entry name" value="PRK01683.1"/>
    <property type="match status" value="1"/>
</dbReference>
<dbReference type="AlphaFoldDB" id="A0A1D7UB31"/>
<evidence type="ECO:0000256" key="1">
    <source>
        <dbReference type="ARBA" id="ARBA00022603"/>
    </source>
</evidence>
<dbReference type="InterPro" id="IPR041698">
    <property type="entry name" value="Methyltransf_25"/>
</dbReference>
<keyword evidence="2 4" id="KW-0808">Transferase</keyword>
<dbReference type="Gene3D" id="1.10.150.290">
    <property type="entry name" value="S-adenosyl-L-methionine-dependent methyltransferases"/>
    <property type="match status" value="1"/>
</dbReference>
<keyword evidence="5" id="KW-1185">Reference proteome</keyword>
<organism evidence="4 5">
    <name type="scientific">Bosea vaviloviae</name>
    <dbReference type="NCBI Taxonomy" id="1526658"/>
    <lineage>
        <taxon>Bacteria</taxon>
        <taxon>Pseudomonadati</taxon>
        <taxon>Pseudomonadota</taxon>
        <taxon>Alphaproteobacteria</taxon>
        <taxon>Hyphomicrobiales</taxon>
        <taxon>Boseaceae</taxon>
        <taxon>Bosea</taxon>
    </lineage>
</organism>
<dbReference type="OrthoDB" id="9795085at2"/>
<feature type="domain" description="Methyltransferase" evidence="3">
    <location>
        <begin position="35"/>
        <end position="123"/>
    </location>
</feature>
<reference evidence="4 5" key="1">
    <citation type="journal article" date="2015" name="Antonie Van Leeuwenhoek">
        <title>Bosea vaviloviae sp. nov., a new species of slow-growing rhizobia isolated from nodules of the relict species Vavilovia formosa (Stev.) Fed.</title>
        <authorList>
            <person name="Safronova V.I."/>
            <person name="Kuznetsova I.G."/>
            <person name="Sazanova A.L."/>
            <person name="Kimeklis A.K."/>
            <person name="Belimov A.A."/>
            <person name="Andronov E.E."/>
            <person name="Pinaev A.G."/>
            <person name="Chizhevskaya E.P."/>
            <person name="Pukhaev A.R."/>
            <person name="Popov K.P."/>
            <person name="Willems A."/>
            <person name="Tikhonovich I.A."/>
        </authorList>
    </citation>
    <scope>NUCLEOTIDE SEQUENCE [LARGE SCALE GENOMIC DNA]</scope>
    <source>
        <strain evidence="4 5">Vaf18</strain>
    </source>
</reference>
<dbReference type="Proteomes" id="UP000094969">
    <property type="component" value="Chromosome"/>
</dbReference>
<dbReference type="Gene3D" id="3.40.50.150">
    <property type="entry name" value="Vaccinia Virus protein VP39"/>
    <property type="match status" value="1"/>
</dbReference>
<name>A0A1D7UB31_9HYPH</name>
<sequence>MSWSATQYSKFEAERNRPIRDLLAQLPGDDVASAADIGCGPGNSTELLKQRFPDATVIGMDSSPDMIEAARKRMPDTGFEIADIASWENPGPFDVILSNAALQWVPDHRALLPALIAKLKSGGCLAVQMPDNLDEPAHILMRETAADGPWAAELTNASKARGSRQSADGYYRLLREAASGVDIWRTTYHHPLVGGPPAIVEWFKGTALRPFLDPLDATQRAGFLERYTAVIAQAYPALPDGSVLLPFPRLFFVATR</sequence>
<dbReference type="GO" id="GO:0030798">
    <property type="term" value="F:trans-aconitate 2-methyltransferase activity"/>
    <property type="evidence" value="ECO:0007669"/>
    <property type="project" value="InterPro"/>
</dbReference>
<evidence type="ECO:0000313" key="5">
    <source>
        <dbReference type="Proteomes" id="UP000094969"/>
    </source>
</evidence>
<dbReference type="STRING" id="1526658.BHK69_15775"/>
<dbReference type="SUPFAM" id="SSF53335">
    <property type="entry name" value="S-adenosyl-L-methionine-dependent methyltransferases"/>
    <property type="match status" value="1"/>
</dbReference>
<dbReference type="KEGG" id="bvv:BHK69_15775"/>
<dbReference type="PANTHER" id="PTHR43861">
    <property type="entry name" value="TRANS-ACONITATE 2-METHYLTRANSFERASE-RELATED"/>
    <property type="match status" value="1"/>
</dbReference>
<proteinExistence type="predicted"/>
<dbReference type="InterPro" id="IPR029063">
    <property type="entry name" value="SAM-dependent_MTases_sf"/>
</dbReference>
<dbReference type="GO" id="GO:0032259">
    <property type="term" value="P:methylation"/>
    <property type="evidence" value="ECO:0007669"/>
    <property type="project" value="UniProtKB-KW"/>
</dbReference>
<keyword evidence="1 4" id="KW-0489">Methyltransferase</keyword>